<evidence type="ECO:0000313" key="3">
    <source>
        <dbReference type="Proteomes" id="UP000054516"/>
    </source>
</evidence>
<protein>
    <submittedName>
        <fullName evidence="2">Uncharacterized protein</fullName>
    </submittedName>
</protein>
<sequence length="85" mass="8828">MGYGMAFSPLQGGPDALPVRFRFAEDIGDGKANAQPWGSVRVAFLVALIVSDPKAGRDHLQTGHGASHNPRNSKIVPPAGCAGAF</sequence>
<dbReference type="AlphaFoldDB" id="A0A1W2TFK4"/>
<organism evidence="2">
    <name type="scientific">Rosellinia necatrix</name>
    <name type="common">White root-rot fungus</name>
    <dbReference type="NCBI Taxonomy" id="77044"/>
    <lineage>
        <taxon>Eukaryota</taxon>
        <taxon>Fungi</taxon>
        <taxon>Dikarya</taxon>
        <taxon>Ascomycota</taxon>
        <taxon>Pezizomycotina</taxon>
        <taxon>Sordariomycetes</taxon>
        <taxon>Xylariomycetidae</taxon>
        <taxon>Xylariales</taxon>
        <taxon>Xylariaceae</taxon>
        <taxon>Rosellinia</taxon>
    </lineage>
</organism>
<evidence type="ECO:0000313" key="2">
    <source>
        <dbReference type="EMBL" id="GAP86842.2"/>
    </source>
</evidence>
<gene>
    <name evidence="2" type="ORF">SAMD00023353_2100250</name>
</gene>
<evidence type="ECO:0000256" key="1">
    <source>
        <dbReference type="SAM" id="MobiDB-lite"/>
    </source>
</evidence>
<dbReference type="EMBL" id="DF977466">
    <property type="protein sequence ID" value="GAP86842.2"/>
    <property type="molecule type" value="Genomic_DNA"/>
</dbReference>
<feature type="region of interest" description="Disordered" evidence="1">
    <location>
        <begin position="58"/>
        <end position="85"/>
    </location>
</feature>
<keyword evidence="3" id="KW-1185">Reference proteome</keyword>
<proteinExistence type="predicted"/>
<accession>A0A1W2TFK4</accession>
<reference evidence="2" key="1">
    <citation type="submission" date="2016-03" db="EMBL/GenBank/DDBJ databases">
        <title>Draft genome sequence of Rosellinia necatrix.</title>
        <authorList>
            <person name="Kanematsu S."/>
        </authorList>
    </citation>
    <scope>NUCLEOTIDE SEQUENCE [LARGE SCALE GENOMIC DNA]</scope>
    <source>
        <strain evidence="2">W97</strain>
    </source>
</reference>
<name>A0A1W2TFK4_ROSNE</name>
<dbReference type="Proteomes" id="UP000054516">
    <property type="component" value="Unassembled WGS sequence"/>
</dbReference>